<evidence type="ECO:0000313" key="1">
    <source>
        <dbReference type="EMBL" id="EJF35272.1"/>
    </source>
</evidence>
<evidence type="ECO:0008006" key="3">
    <source>
        <dbReference type="Google" id="ProtNLM"/>
    </source>
</evidence>
<evidence type="ECO:0000313" key="2">
    <source>
        <dbReference type="Proteomes" id="UP000004578"/>
    </source>
</evidence>
<dbReference type="EMBL" id="AKFS01000302">
    <property type="protein sequence ID" value="EJF35272.1"/>
    <property type="molecule type" value="Genomic_DNA"/>
</dbReference>
<keyword evidence="2" id="KW-1185">Reference proteome</keyword>
<gene>
    <name evidence="1" type="ORF">HMPREF1317_0093</name>
</gene>
<proteinExistence type="predicted"/>
<reference evidence="1 2" key="1">
    <citation type="submission" date="2012-05" db="EMBL/GenBank/DDBJ databases">
        <authorList>
            <person name="Harkins D.M."/>
            <person name="Madupu R."/>
            <person name="Durkin A.S."/>
            <person name="Torralba M."/>
            <person name="Methe B."/>
            <person name="Sutton G.G."/>
            <person name="Nelson K.E."/>
        </authorList>
    </citation>
    <scope>NUCLEOTIDE SEQUENCE [LARGE SCALE GENOMIC DNA]</scope>
    <source>
        <strain evidence="1 2">F0490</strain>
    </source>
</reference>
<dbReference type="AlphaFoldDB" id="J0MT85"/>
<dbReference type="PATRIC" id="fig|1125717.3.peg.1974"/>
<sequence>MRLVDEAMREGVRVEHARLEGREACWDAASGTVWIDVGLGERAAAAALAHELEHVRRGDTGPQRLGVERLIDEHVARRFIDPGWYARAESLVGPDPDLIADELDLPPWVVEAWQRWVRWGSLTMRPPFRSSVLPSKF</sequence>
<name>J0MT85_9ACTO</name>
<protein>
    <recommendedName>
        <fullName evidence="3">PF06114 domain protein</fullName>
    </recommendedName>
</protein>
<organism evidence="1 2">
    <name type="scientific">Schaalia georgiae F0490</name>
    <dbReference type="NCBI Taxonomy" id="1125717"/>
    <lineage>
        <taxon>Bacteria</taxon>
        <taxon>Bacillati</taxon>
        <taxon>Actinomycetota</taxon>
        <taxon>Actinomycetes</taxon>
        <taxon>Actinomycetales</taxon>
        <taxon>Actinomycetaceae</taxon>
        <taxon>Schaalia</taxon>
    </lineage>
</organism>
<comment type="caution">
    <text evidence="1">The sequence shown here is derived from an EMBL/GenBank/DDBJ whole genome shotgun (WGS) entry which is preliminary data.</text>
</comment>
<accession>J0MT85</accession>
<dbReference type="Proteomes" id="UP000004578">
    <property type="component" value="Unassembled WGS sequence"/>
</dbReference>